<dbReference type="VEuPathDB" id="FungiDB:I302_06440"/>
<dbReference type="OrthoDB" id="2568958at2759"/>
<protein>
    <submittedName>
        <fullName evidence="3">Uncharacterized protein</fullName>
    </submittedName>
</protein>
<name>A0A1B9FXF5_9TREE</name>
<gene>
    <name evidence="3" type="ORF">I302_06440</name>
    <name evidence="4" type="ORF">I302_107820</name>
</gene>
<dbReference type="EMBL" id="CP144546">
    <property type="protein sequence ID" value="WVW85782.1"/>
    <property type="molecule type" value="Genomic_DNA"/>
</dbReference>
<proteinExistence type="predicted"/>
<feature type="signal peptide" evidence="2">
    <location>
        <begin position="1"/>
        <end position="27"/>
    </location>
</feature>
<dbReference type="AlphaFoldDB" id="A0A1B9FXF5"/>
<evidence type="ECO:0000256" key="1">
    <source>
        <dbReference type="SAM" id="Phobius"/>
    </source>
</evidence>
<keyword evidence="1" id="KW-0812">Transmembrane</keyword>
<reference evidence="4" key="2">
    <citation type="submission" date="2013-07" db="EMBL/GenBank/DDBJ databases">
        <authorList>
            <consortium name="The Broad Institute Genome Sequencing Platform"/>
            <person name="Cuomo C."/>
            <person name="Litvintseva A."/>
            <person name="Chen Y."/>
            <person name="Heitman J."/>
            <person name="Sun S."/>
            <person name="Springer D."/>
            <person name="Dromer F."/>
            <person name="Young S.K."/>
            <person name="Zeng Q."/>
            <person name="Gargeya S."/>
            <person name="Fitzgerald M."/>
            <person name="Abouelleil A."/>
            <person name="Alvarado L."/>
            <person name="Berlin A.M."/>
            <person name="Chapman S.B."/>
            <person name="Dewar J."/>
            <person name="Goldberg J."/>
            <person name="Griggs A."/>
            <person name="Gujja S."/>
            <person name="Hansen M."/>
            <person name="Howarth C."/>
            <person name="Imamovic A."/>
            <person name="Larimer J."/>
            <person name="McCowan C."/>
            <person name="Murphy C."/>
            <person name="Pearson M."/>
            <person name="Priest M."/>
            <person name="Roberts A."/>
            <person name="Saif S."/>
            <person name="Shea T."/>
            <person name="Sykes S."/>
            <person name="Wortman J."/>
            <person name="Nusbaum C."/>
            <person name="Birren B."/>
        </authorList>
    </citation>
    <scope>NUCLEOTIDE SEQUENCE</scope>
    <source>
        <strain evidence="4">CBS 10118</strain>
    </source>
</reference>
<keyword evidence="5" id="KW-1185">Reference proteome</keyword>
<dbReference type="Proteomes" id="UP000092730">
    <property type="component" value="Chromosome 6"/>
</dbReference>
<keyword evidence="1" id="KW-1133">Transmembrane helix</keyword>
<dbReference type="KEGG" id="kbi:30210839"/>
<keyword evidence="1" id="KW-0472">Membrane</keyword>
<sequence>MLTTFLALLPTSLALLWTSYGPPTVNGHTGLGIESLVEYKSRSYLTRSTQGELQGIKISMNGECWVGDEVVECQRRLVGGMASGTIPFLATLQIYYSLLTYVLLLGVLFHYSAKNQWASKRELIWMRRFTLVVMVIKDFVGVFGVLLSSLSLLLLPIIDKSINHINDVQLGWGGVISIFTVFGSGLLTAGYENWSDRLLSRAEHGIFLADEEINVNTLDVEADLQGVVLLDEEKALAIEGIPMHRSDVDVEVVDGDGDGGLEHSKSFRELFDCF</sequence>
<reference evidence="3" key="3">
    <citation type="submission" date="2014-01" db="EMBL/GenBank/DDBJ databases">
        <title>Evolution of pathogenesis and genome organization in the Tremellales.</title>
        <authorList>
            <person name="Cuomo C."/>
            <person name="Litvintseva A."/>
            <person name="Heitman J."/>
            <person name="Chen Y."/>
            <person name="Sun S."/>
            <person name="Springer D."/>
            <person name="Dromer F."/>
            <person name="Young S."/>
            <person name="Zeng Q."/>
            <person name="Chapman S."/>
            <person name="Gujja S."/>
            <person name="Saif S."/>
            <person name="Birren B."/>
        </authorList>
    </citation>
    <scope>NUCLEOTIDE SEQUENCE</scope>
    <source>
        <strain evidence="3">CBS 10118</strain>
    </source>
</reference>
<evidence type="ECO:0000256" key="2">
    <source>
        <dbReference type="SAM" id="SignalP"/>
    </source>
</evidence>
<evidence type="ECO:0000313" key="5">
    <source>
        <dbReference type="Proteomes" id="UP000092730"/>
    </source>
</evidence>
<reference evidence="4" key="4">
    <citation type="submission" date="2024-02" db="EMBL/GenBank/DDBJ databases">
        <title>Comparative genomics of Cryptococcus and Kwoniella reveals pathogenesis evolution and contrasting modes of karyotype evolution via chromosome fusion or intercentromeric recombination.</title>
        <authorList>
            <person name="Coelho M.A."/>
            <person name="David-Palma M."/>
            <person name="Shea T."/>
            <person name="Bowers K."/>
            <person name="McGinley-Smith S."/>
            <person name="Mohammad A.W."/>
            <person name="Gnirke A."/>
            <person name="Yurkov A.M."/>
            <person name="Nowrousian M."/>
            <person name="Sun S."/>
            <person name="Cuomo C.A."/>
            <person name="Heitman J."/>
        </authorList>
    </citation>
    <scope>NUCLEOTIDE SEQUENCE</scope>
    <source>
        <strain evidence="4">CBS 10118</strain>
    </source>
</reference>
<dbReference type="EMBL" id="KI894023">
    <property type="protein sequence ID" value="OCF23458.1"/>
    <property type="molecule type" value="Genomic_DNA"/>
</dbReference>
<evidence type="ECO:0000313" key="3">
    <source>
        <dbReference type="EMBL" id="OCF23458.1"/>
    </source>
</evidence>
<feature type="transmembrane region" description="Helical" evidence="1">
    <location>
        <begin position="170"/>
        <end position="191"/>
    </location>
</feature>
<dbReference type="GeneID" id="30210839"/>
<feature type="transmembrane region" description="Helical" evidence="1">
    <location>
        <begin position="94"/>
        <end position="111"/>
    </location>
</feature>
<keyword evidence="2" id="KW-0732">Signal</keyword>
<organism evidence="3">
    <name type="scientific">Kwoniella bestiolae CBS 10118</name>
    <dbReference type="NCBI Taxonomy" id="1296100"/>
    <lineage>
        <taxon>Eukaryota</taxon>
        <taxon>Fungi</taxon>
        <taxon>Dikarya</taxon>
        <taxon>Basidiomycota</taxon>
        <taxon>Agaricomycotina</taxon>
        <taxon>Tremellomycetes</taxon>
        <taxon>Tremellales</taxon>
        <taxon>Cryptococcaceae</taxon>
        <taxon>Kwoniella</taxon>
    </lineage>
</organism>
<feature type="transmembrane region" description="Helical" evidence="1">
    <location>
        <begin position="131"/>
        <end position="158"/>
    </location>
</feature>
<reference evidence="3" key="1">
    <citation type="submission" date="2013-07" db="EMBL/GenBank/DDBJ databases">
        <title>The Genome Sequence of Cryptococcus bestiolae CBS10118.</title>
        <authorList>
            <consortium name="The Broad Institute Genome Sequencing Platform"/>
            <person name="Cuomo C."/>
            <person name="Litvintseva A."/>
            <person name="Chen Y."/>
            <person name="Heitman J."/>
            <person name="Sun S."/>
            <person name="Springer D."/>
            <person name="Dromer F."/>
            <person name="Young S.K."/>
            <person name="Zeng Q."/>
            <person name="Gargeya S."/>
            <person name="Fitzgerald M."/>
            <person name="Abouelleil A."/>
            <person name="Alvarado L."/>
            <person name="Berlin A.M."/>
            <person name="Chapman S.B."/>
            <person name="Dewar J."/>
            <person name="Goldberg J."/>
            <person name="Griggs A."/>
            <person name="Gujja S."/>
            <person name="Hansen M."/>
            <person name="Howarth C."/>
            <person name="Imamovic A."/>
            <person name="Larimer J."/>
            <person name="McCowan C."/>
            <person name="Murphy C."/>
            <person name="Pearson M."/>
            <person name="Priest M."/>
            <person name="Roberts A."/>
            <person name="Saif S."/>
            <person name="Shea T."/>
            <person name="Sykes S."/>
            <person name="Wortman J."/>
            <person name="Nusbaum C."/>
            <person name="Birren B."/>
        </authorList>
    </citation>
    <scope>NUCLEOTIDE SEQUENCE [LARGE SCALE GENOMIC DNA]</scope>
    <source>
        <strain evidence="3">CBS 10118</strain>
    </source>
</reference>
<accession>A0A1B9FXF5</accession>
<evidence type="ECO:0000313" key="4">
    <source>
        <dbReference type="EMBL" id="WVW85782.1"/>
    </source>
</evidence>
<dbReference type="RefSeq" id="XP_019044528.1">
    <property type="nucleotide sequence ID" value="XM_019193051.1"/>
</dbReference>
<feature type="chain" id="PRO_5042334686" evidence="2">
    <location>
        <begin position="28"/>
        <end position="274"/>
    </location>
</feature>